<evidence type="ECO:0000259" key="1">
    <source>
        <dbReference type="Pfam" id="PF01471"/>
    </source>
</evidence>
<dbReference type="RefSeq" id="WP_345686419.1">
    <property type="nucleotide sequence ID" value="NZ_BAABIT010000001.1"/>
</dbReference>
<dbReference type="Pfam" id="PF01471">
    <property type="entry name" value="PG_binding_1"/>
    <property type="match status" value="1"/>
</dbReference>
<dbReference type="InterPro" id="IPR036366">
    <property type="entry name" value="PGBDSf"/>
</dbReference>
<dbReference type="EMBL" id="JBHSJD010000014">
    <property type="protein sequence ID" value="MFC5024302.1"/>
    <property type="molecule type" value="Genomic_DNA"/>
</dbReference>
<sequence length="150" mass="15401">MIGGTVRRRVAVGATTLALVGGLAGGVAVADSGGSTAARGAQRTAADPVAADGARVAEGRADALGRCRVTGTHPNRTAGYSSTSTQIVRQGAKGNVVKEIQCLLDYWGIFPHAIDGDFGPKTKAGVIEAQRRCNIAQDGVVGPDTWWCIR</sequence>
<protein>
    <submittedName>
        <fullName evidence="2">Peptidoglycan-binding domain-containing protein</fullName>
    </submittedName>
</protein>
<reference evidence="3" key="1">
    <citation type="journal article" date="2019" name="Int. J. Syst. Evol. Microbiol.">
        <title>The Global Catalogue of Microorganisms (GCM) 10K type strain sequencing project: providing services to taxonomists for standard genome sequencing and annotation.</title>
        <authorList>
            <consortium name="The Broad Institute Genomics Platform"/>
            <consortium name="The Broad Institute Genome Sequencing Center for Infectious Disease"/>
            <person name="Wu L."/>
            <person name="Ma J."/>
        </authorList>
    </citation>
    <scope>NUCLEOTIDE SEQUENCE [LARGE SCALE GENOMIC DNA]</scope>
    <source>
        <strain evidence="3">CGMCC 4.1648</strain>
    </source>
</reference>
<feature type="domain" description="Peptidoglycan binding-like" evidence="1">
    <location>
        <begin position="94"/>
        <end position="146"/>
    </location>
</feature>
<dbReference type="Gene3D" id="1.10.101.10">
    <property type="entry name" value="PGBD-like superfamily/PGBD"/>
    <property type="match status" value="1"/>
</dbReference>
<comment type="caution">
    <text evidence="2">The sequence shown here is derived from an EMBL/GenBank/DDBJ whole genome shotgun (WGS) entry which is preliminary data.</text>
</comment>
<organism evidence="2 3">
    <name type="scientific">Streptomyces coeruleoprunus</name>
    <dbReference type="NCBI Taxonomy" id="285563"/>
    <lineage>
        <taxon>Bacteria</taxon>
        <taxon>Bacillati</taxon>
        <taxon>Actinomycetota</taxon>
        <taxon>Actinomycetes</taxon>
        <taxon>Kitasatosporales</taxon>
        <taxon>Streptomycetaceae</taxon>
        <taxon>Streptomyces</taxon>
    </lineage>
</organism>
<evidence type="ECO:0000313" key="3">
    <source>
        <dbReference type="Proteomes" id="UP001595829"/>
    </source>
</evidence>
<gene>
    <name evidence="2" type="ORF">ACFPM3_19425</name>
</gene>
<evidence type="ECO:0000313" key="2">
    <source>
        <dbReference type="EMBL" id="MFC5024302.1"/>
    </source>
</evidence>
<accession>A0ABV9XGE1</accession>
<dbReference type="InterPro" id="IPR036365">
    <property type="entry name" value="PGBD-like_sf"/>
</dbReference>
<dbReference type="Proteomes" id="UP001595829">
    <property type="component" value="Unassembled WGS sequence"/>
</dbReference>
<name>A0ABV9XGE1_9ACTN</name>
<dbReference type="SUPFAM" id="SSF47090">
    <property type="entry name" value="PGBD-like"/>
    <property type="match status" value="1"/>
</dbReference>
<keyword evidence="3" id="KW-1185">Reference proteome</keyword>
<dbReference type="InterPro" id="IPR002477">
    <property type="entry name" value="Peptidoglycan-bd-like"/>
</dbReference>
<proteinExistence type="predicted"/>